<evidence type="ECO:0000256" key="2">
    <source>
        <dbReference type="ARBA" id="ARBA00022827"/>
    </source>
</evidence>
<dbReference type="Gene3D" id="3.10.20.30">
    <property type="match status" value="1"/>
</dbReference>
<dbReference type="STRING" id="1735162.PeribacterB2_0991"/>
<accession>A0A0S1SPN0</accession>
<dbReference type="EMBL" id="CP013065">
    <property type="protein sequence ID" value="ALM13654.1"/>
    <property type="molecule type" value="Genomic_DNA"/>
</dbReference>
<dbReference type="InterPro" id="IPR001041">
    <property type="entry name" value="2Fe-2S_ferredoxin-type"/>
</dbReference>
<dbReference type="PROSITE" id="PS51085">
    <property type="entry name" value="2FE2S_FER_2"/>
    <property type="match status" value="1"/>
</dbReference>
<dbReference type="AlphaFoldDB" id="A0A0S1SHZ1"/>
<organism evidence="4 5">
    <name type="scientific">Candidatus Peribacter riflensis</name>
    <dbReference type="NCBI Taxonomy" id="1735162"/>
    <lineage>
        <taxon>Bacteria</taxon>
        <taxon>Candidatus Peregrinibacteriota</taxon>
        <taxon>Candidatus Peribacteria</taxon>
        <taxon>Candidatus Peribacterales</taxon>
        <taxon>Candidatus Peribacteraceae</taxon>
        <taxon>Candidatus Peribacter</taxon>
    </lineage>
</organism>
<dbReference type="GO" id="GO:0051536">
    <property type="term" value="F:iron-sulfur cluster binding"/>
    <property type="evidence" value="ECO:0007669"/>
    <property type="project" value="InterPro"/>
</dbReference>
<reference evidence="5" key="1">
    <citation type="submission" date="2015-10" db="EMBL/GenBank/DDBJ databases">
        <title>Analysis of five complete genome sequences for members of the class Peribacteria in the recently recognized Peregrinibacteria bacterial phylum.</title>
        <authorList>
            <person name="Anantharaman K."/>
            <person name="Brown C.T."/>
            <person name="Burstein D."/>
            <person name="Castelle C.J."/>
            <person name="Probst A.J."/>
            <person name="Thomas B.C."/>
            <person name="Williams K.H."/>
            <person name="Banfield J.F."/>
        </authorList>
    </citation>
    <scope>NUCLEOTIDE SEQUENCE [LARGE SCALE GENOMIC DNA]</scope>
</reference>
<keyword evidence="2" id="KW-0274">FAD</keyword>
<accession>A0A0S1ST37</accession>
<feature type="domain" description="2Fe-2S ferredoxin-type" evidence="3">
    <location>
        <begin position="2"/>
        <end position="93"/>
    </location>
</feature>
<reference evidence="4 5" key="2">
    <citation type="journal article" date="2016" name="PeerJ">
        <title>Analysis of five complete genome sequences for members of the class Peribacteria in the recently recognized Peregrinibacteria bacterial phylum.</title>
        <authorList>
            <person name="Anantharaman K."/>
            <person name="Brown C.T."/>
            <person name="Burstein D."/>
            <person name="Castelle C.J."/>
            <person name="Probst A.J."/>
            <person name="Thomas B.C."/>
            <person name="Williams K.H."/>
            <person name="Banfield J.F."/>
        </authorList>
    </citation>
    <scope>NUCLEOTIDE SEQUENCE [LARGE SCALE GENOMIC DNA]</scope>
    <source>
        <strain evidence="4">RIFOXYD1_FULL_PER-ii_59_16</strain>
    </source>
</reference>
<accession>A0A0S1SXB5</accession>
<name>A0A0S1SHZ1_9BACT</name>
<keyword evidence="1" id="KW-0285">Flavoprotein</keyword>
<dbReference type="PANTHER" id="PTHR43644:SF1">
    <property type="entry name" value="NAD(P)H-FLAVIN REDUCTASE"/>
    <property type="match status" value="1"/>
</dbReference>
<evidence type="ECO:0000313" key="4">
    <source>
        <dbReference type="EMBL" id="ALM13654.1"/>
    </source>
</evidence>
<dbReference type="Pfam" id="PF00111">
    <property type="entry name" value="Fer2"/>
    <property type="match status" value="1"/>
</dbReference>
<sequence length="93" mass="9978">MPKITFIVNGQQKIVDAQPEETILQAAQANAIPMESACGGNGFCTTCKCHVRAGMEHVSPPNEREEMMGMGNDERLGCQATVKGDVTVELEAI</sequence>
<accession>A0A0S1SHZ1</accession>
<dbReference type="SUPFAM" id="SSF54292">
    <property type="entry name" value="2Fe-2S ferredoxin-like"/>
    <property type="match status" value="1"/>
</dbReference>
<evidence type="ECO:0000259" key="3">
    <source>
        <dbReference type="PROSITE" id="PS51085"/>
    </source>
</evidence>
<dbReference type="CDD" id="cd00207">
    <property type="entry name" value="fer2"/>
    <property type="match status" value="1"/>
</dbReference>
<evidence type="ECO:0000313" key="5">
    <source>
        <dbReference type="Proteomes" id="UP000069135"/>
    </source>
</evidence>
<proteinExistence type="predicted"/>
<evidence type="ECO:0000256" key="1">
    <source>
        <dbReference type="ARBA" id="ARBA00022630"/>
    </source>
</evidence>
<gene>
    <name evidence="4" type="ORF">PeribacterD1_0989</name>
</gene>
<dbReference type="InterPro" id="IPR012675">
    <property type="entry name" value="Beta-grasp_dom_sf"/>
</dbReference>
<dbReference type="Proteomes" id="UP000069135">
    <property type="component" value="Chromosome"/>
</dbReference>
<protein>
    <submittedName>
        <fullName evidence="4">Ferredoxin, 2Fe-2S</fullName>
    </submittedName>
</protein>
<dbReference type="PANTHER" id="PTHR43644">
    <property type="entry name" value="NA(+)-TRANSLOCATING NADH-QUINONE REDUCTASE SUBUNIT"/>
    <property type="match status" value="1"/>
</dbReference>
<dbReference type="KEGG" id="prf:PeribacterA2_0989"/>
<dbReference type="InterPro" id="IPR036010">
    <property type="entry name" value="2Fe-2S_ferredoxin-like_sf"/>
</dbReference>
<accession>A0A0S1SND5</accession>